<dbReference type="AlphaFoldDB" id="A0A0F8WKL0"/>
<sequence length="84" mass="8756">MGKTIAIIGDGAMPTICAKLLAGKGHTLRLYSAFPDNAARLAETRTNERYLPGVELPGELAITTDPGEALDGADLAIAAMPTQF</sequence>
<dbReference type="PRINTS" id="PR00077">
    <property type="entry name" value="GPDHDRGNASE"/>
</dbReference>
<feature type="domain" description="Glycerol-3-phosphate dehydrogenase NAD-dependent N-terminal" evidence="1">
    <location>
        <begin position="5"/>
        <end position="84"/>
    </location>
</feature>
<evidence type="ECO:0000259" key="1">
    <source>
        <dbReference type="Pfam" id="PF01210"/>
    </source>
</evidence>
<dbReference type="InterPro" id="IPR036291">
    <property type="entry name" value="NAD(P)-bd_dom_sf"/>
</dbReference>
<dbReference type="SUPFAM" id="SSF51735">
    <property type="entry name" value="NAD(P)-binding Rossmann-fold domains"/>
    <property type="match status" value="1"/>
</dbReference>
<reference evidence="2" key="1">
    <citation type="journal article" date="2015" name="Nature">
        <title>Complex archaea that bridge the gap between prokaryotes and eukaryotes.</title>
        <authorList>
            <person name="Spang A."/>
            <person name="Saw J.H."/>
            <person name="Jorgensen S.L."/>
            <person name="Zaremba-Niedzwiedzka K."/>
            <person name="Martijn J."/>
            <person name="Lind A.E."/>
            <person name="van Eijk R."/>
            <person name="Schleper C."/>
            <person name="Guy L."/>
            <person name="Ettema T.J."/>
        </authorList>
    </citation>
    <scope>NUCLEOTIDE SEQUENCE</scope>
</reference>
<dbReference type="EMBL" id="LAZR01068895">
    <property type="protein sequence ID" value="KKK48780.1"/>
    <property type="molecule type" value="Genomic_DNA"/>
</dbReference>
<dbReference type="GO" id="GO:0051287">
    <property type="term" value="F:NAD binding"/>
    <property type="evidence" value="ECO:0007669"/>
    <property type="project" value="InterPro"/>
</dbReference>
<dbReference type="GO" id="GO:0016616">
    <property type="term" value="F:oxidoreductase activity, acting on the CH-OH group of donors, NAD or NADP as acceptor"/>
    <property type="evidence" value="ECO:0007669"/>
    <property type="project" value="InterPro"/>
</dbReference>
<comment type="caution">
    <text evidence="2">The sequence shown here is derived from an EMBL/GenBank/DDBJ whole genome shotgun (WGS) entry which is preliminary data.</text>
</comment>
<protein>
    <recommendedName>
        <fullName evidence="1">Glycerol-3-phosphate dehydrogenase NAD-dependent N-terminal domain-containing protein</fullName>
    </recommendedName>
</protein>
<organism evidence="2">
    <name type="scientific">marine sediment metagenome</name>
    <dbReference type="NCBI Taxonomy" id="412755"/>
    <lineage>
        <taxon>unclassified sequences</taxon>
        <taxon>metagenomes</taxon>
        <taxon>ecological metagenomes</taxon>
    </lineage>
</organism>
<dbReference type="InterPro" id="IPR011128">
    <property type="entry name" value="G3P_DH_NAD-dep_N"/>
</dbReference>
<evidence type="ECO:0000313" key="2">
    <source>
        <dbReference type="EMBL" id="KKK48780.1"/>
    </source>
</evidence>
<dbReference type="Gene3D" id="3.40.50.720">
    <property type="entry name" value="NAD(P)-binding Rossmann-like Domain"/>
    <property type="match status" value="1"/>
</dbReference>
<gene>
    <name evidence="2" type="ORF">LCGC14_3141680</name>
</gene>
<dbReference type="Pfam" id="PF01210">
    <property type="entry name" value="NAD_Gly3P_dh_N"/>
    <property type="match status" value="1"/>
</dbReference>
<accession>A0A0F8WKL0</accession>
<dbReference type="GO" id="GO:0046168">
    <property type="term" value="P:glycerol-3-phosphate catabolic process"/>
    <property type="evidence" value="ECO:0007669"/>
    <property type="project" value="InterPro"/>
</dbReference>
<dbReference type="InterPro" id="IPR006168">
    <property type="entry name" value="G3P_DH_NAD-dep"/>
</dbReference>
<name>A0A0F8WKL0_9ZZZZ</name>
<feature type="non-terminal residue" evidence="2">
    <location>
        <position position="84"/>
    </location>
</feature>
<proteinExistence type="predicted"/>